<sequence>MTLFENWSVVSLDNEATDTDQDARVFQAPDAKGDLYLLGMAVGPRHDCTVKILAMGDARGVDGAMIQVSGQEYQISEPKGVYEAAFPNARARLLENLHHRKSPAGSLRVSEQRAAAFSLGGMLKGCLAIYATSVILIGAQIKILEWSGCLEYRNDGWNAHYSFHFIQPPLQGNTLVPHLMPRKRGFLLERHQQAGIP</sequence>
<gene>
    <name evidence="1" type="ORF">SAMN02949497_0382</name>
</gene>
<keyword evidence="2" id="KW-1185">Reference proteome</keyword>
<reference evidence="1 2" key="1">
    <citation type="submission" date="2016-12" db="EMBL/GenBank/DDBJ databases">
        <authorList>
            <person name="Song W.-J."/>
            <person name="Kurnit D.M."/>
        </authorList>
    </citation>
    <scope>NUCLEOTIDE SEQUENCE [LARGE SCALE GENOMIC DNA]</scope>
    <source>
        <strain evidence="1 2">175</strain>
    </source>
</reference>
<organism evidence="1 2">
    <name type="scientific">Methylomagnum ishizawai</name>
    <dbReference type="NCBI Taxonomy" id="1760988"/>
    <lineage>
        <taxon>Bacteria</taxon>
        <taxon>Pseudomonadati</taxon>
        <taxon>Pseudomonadota</taxon>
        <taxon>Gammaproteobacteria</taxon>
        <taxon>Methylococcales</taxon>
        <taxon>Methylococcaceae</taxon>
        <taxon>Methylomagnum</taxon>
    </lineage>
</organism>
<dbReference type="EMBL" id="FXAM01000002">
    <property type="protein sequence ID" value="SMF97358.1"/>
    <property type="molecule type" value="Genomic_DNA"/>
</dbReference>
<accession>A0A1Y6D326</accession>
<dbReference type="Proteomes" id="UP000192923">
    <property type="component" value="Unassembled WGS sequence"/>
</dbReference>
<evidence type="ECO:0000313" key="2">
    <source>
        <dbReference type="Proteomes" id="UP000192923"/>
    </source>
</evidence>
<name>A0A1Y6D326_9GAMM</name>
<dbReference type="RefSeq" id="WP_254899496.1">
    <property type="nucleotide sequence ID" value="NZ_FXAM01000002.1"/>
</dbReference>
<dbReference type="AlphaFoldDB" id="A0A1Y6D326"/>
<evidence type="ECO:0000313" key="1">
    <source>
        <dbReference type="EMBL" id="SMF97358.1"/>
    </source>
</evidence>
<proteinExistence type="predicted"/>
<protein>
    <submittedName>
        <fullName evidence="1">Uncharacterized protein</fullName>
    </submittedName>
</protein>
<dbReference type="STRING" id="1760988.SAMN02949497_0382"/>